<evidence type="ECO:0000256" key="3">
    <source>
        <dbReference type="SAM" id="MobiDB-lite"/>
    </source>
</evidence>
<organism evidence="4 5">
    <name type="scientific">Purpureocillium lilacinum</name>
    <name type="common">Paecilomyces lilacinus</name>
    <dbReference type="NCBI Taxonomy" id="33203"/>
    <lineage>
        <taxon>Eukaryota</taxon>
        <taxon>Fungi</taxon>
        <taxon>Dikarya</taxon>
        <taxon>Ascomycota</taxon>
        <taxon>Pezizomycotina</taxon>
        <taxon>Sordariomycetes</taxon>
        <taxon>Hypocreomycetidae</taxon>
        <taxon>Hypocreales</taxon>
        <taxon>Ophiocordycipitaceae</taxon>
        <taxon>Purpureocillium</taxon>
    </lineage>
</organism>
<dbReference type="InterPro" id="IPR018627">
    <property type="entry name" value="ELP6"/>
</dbReference>
<name>A0A2U3E946_PURLI</name>
<reference evidence="4 5" key="1">
    <citation type="journal article" date="2016" name="Front. Microbiol.">
        <title>Genome and transcriptome sequences reveal the specific parasitism of the nematophagous Purpureocillium lilacinum 36-1.</title>
        <authorList>
            <person name="Xie J."/>
            <person name="Li S."/>
            <person name="Mo C."/>
            <person name="Xiao X."/>
            <person name="Peng D."/>
            <person name="Wang G."/>
            <person name="Xiao Y."/>
        </authorList>
    </citation>
    <scope>NUCLEOTIDE SEQUENCE [LARGE SCALE GENOMIC DNA]</scope>
    <source>
        <strain evidence="4 5">36-1</strain>
    </source>
</reference>
<dbReference type="GO" id="GO:0002098">
    <property type="term" value="P:tRNA wobble uridine modification"/>
    <property type="evidence" value="ECO:0007669"/>
    <property type="project" value="InterPro"/>
</dbReference>
<dbReference type="InterPro" id="IPR027417">
    <property type="entry name" value="P-loop_NTPase"/>
</dbReference>
<sequence length="516" mass="55203">MVVEIECLTRWVKAGGFSREDCRILFSADSLAGRTKPVPKYSALEVAENSRGSATSAKPATMRLMYVLLGLPALTMAGKQPQRATGSPEQPNGMENRSSNPPMWSTARVRASGPKQCCVDGELGGVRCIGRADEGHSCRTDVPCGCVEGLECVQVSKKYKIPGVCQVPKAKASPSGGGAGHPLNAPPQNPPRQALTTSLHPLFTHQPPNSTQHRPFDSHDQKKPNIRLIRSLPQVLSQTMSKVPPLLEPYLGLPPEAALVVLTSVLGASTNWLVQRFLYSLLRHRQRGSDVDAEGLGEGHDVGVVLVSFMRDGAFWRDGASRLGLDLDALRRAGKFAFVDGLTGLFVPPQPDAKDRILRSAKLDDVGKGIEAAIAEVRASRTVLIVDQMDALLAVSNPSDTVTSLSIQNMLLSLRERVHATVLTLAADDPLLHPQATSLEREHAALALSQVHAARTVMALRMLDTGAAKDVSGVVRITARGTDEDGGEAAGQAEGDAEYLYYVAGDGGVRVFERGT</sequence>
<evidence type="ECO:0000313" key="5">
    <source>
        <dbReference type="Proteomes" id="UP000245956"/>
    </source>
</evidence>
<evidence type="ECO:0000256" key="1">
    <source>
        <dbReference type="ARBA" id="ARBA00005043"/>
    </source>
</evidence>
<comment type="similarity">
    <text evidence="2">Belongs to the ELP6 family.</text>
</comment>
<dbReference type="Gene3D" id="3.40.50.300">
    <property type="entry name" value="P-loop containing nucleotide triphosphate hydrolases"/>
    <property type="match status" value="1"/>
</dbReference>
<dbReference type="CDD" id="cd19495">
    <property type="entry name" value="Elp6"/>
    <property type="match status" value="1"/>
</dbReference>
<evidence type="ECO:0000313" key="4">
    <source>
        <dbReference type="EMBL" id="PWI71036.1"/>
    </source>
</evidence>
<dbReference type="AlphaFoldDB" id="A0A2U3E946"/>
<dbReference type="EMBL" id="LCWV01000008">
    <property type="protein sequence ID" value="PWI71036.1"/>
    <property type="molecule type" value="Genomic_DNA"/>
</dbReference>
<dbReference type="UniPathway" id="UPA00988"/>
<protein>
    <submittedName>
        <fullName evidence="4">Uncharacterized protein</fullName>
    </submittedName>
</protein>
<evidence type="ECO:0000256" key="2">
    <source>
        <dbReference type="ARBA" id="ARBA00008837"/>
    </source>
</evidence>
<accession>A0A2U3E946</accession>
<feature type="region of interest" description="Disordered" evidence="3">
    <location>
        <begin position="172"/>
        <end position="221"/>
    </location>
</feature>
<feature type="region of interest" description="Disordered" evidence="3">
    <location>
        <begin position="78"/>
        <end position="107"/>
    </location>
</feature>
<dbReference type="PANTHER" id="PTHR16184:SF6">
    <property type="entry name" value="ELONGATOR COMPLEX PROTEIN 6"/>
    <property type="match status" value="1"/>
</dbReference>
<dbReference type="Pfam" id="PF09807">
    <property type="entry name" value="ELP6"/>
    <property type="match status" value="1"/>
</dbReference>
<dbReference type="GO" id="GO:0033588">
    <property type="term" value="C:elongator holoenzyme complex"/>
    <property type="evidence" value="ECO:0007669"/>
    <property type="project" value="InterPro"/>
</dbReference>
<feature type="compositionally biased region" description="Polar residues" evidence="3">
    <location>
        <begin position="82"/>
        <end position="103"/>
    </location>
</feature>
<dbReference type="Proteomes" id="UP000245956">
    <property type="component" value="Unassembled WGS sequence"/>
</dbReference>
<comment type="pathway">
    <text evidence="1">tRNA modification; 5-methoxycarbonylmethyl-2-thiouridine-tRNA biosynthesis.</text>
</comment>
<dbReference type="PANTHER" id="PTHR16184">
    <property type="entry name" value="ELONGATOR COMPLEX PROTEIN 6"/>
    <property type="match status" value="1"/>
</dbReference>
<proteinExistence type="inferred from homology"/>
<comment type="caution">
    <text evidence="4">The sequence shown here is derived from an EMBL/GenBank/DDBJ whole genome shotgun (WGS) entry which is preliminary data.</text>
</comment>
<gene>
    <name evidence="4" type="ORF">PCL_12404</name>
</gene>